<dbReference type="EMBL" id="VSSQ01012896">
    <property type="protein sequence ID" value="MPM50283.1"/>
    <property type="molecule type" value="Genomic_DNA"/>
</dbReference>
<reference evidence="1" key="1">
    <citation type="submission" date="2019-08" db="EMBL/GenBank/DDBJ databases">
        <authorList>
            <person name="Kucharzyk K."/>
            <person name="Murdoch R.W."/>
            <person name="Higgins S."/>
            <person name="Loffler F."/>
        </authorList>
    </citation>
    <scope>NUCLEOTIDE SEQUENCE</scope>
</reference>
<protein>
    <submittedName>
        <fullName evidence="1">Uncharacterized protein</fullName>
    </submittedName>
</protein>
<proteinExistence type="predicted"/>
<gene>
    <name evidence="1" type="ORF">SDC9_97022</name>
</gene>
<accession>A0A645AHE0</accession>
<organism evidence="1">
    <name type="scientific">bioreactor metagenome</name>
    <dbReference type="NCBI Taxonomy" id="1076179"/>
    <lineage>
        <taxon>unclassified sequences</taxon>
        <taxon>metagenomes</taxon>
        <taxon>ecological metagenomes</taxon>
    </lineage>
</organism>
<name>A0A645AHE0_9ZZZZ</name>
<evidence type="ECO:0000313" key="1">
    <source>
        <dbReference type="EMBL" id="MPM50283.1"/>
    </source>
</evidence>
<sequence length="95" mass="10541">METADDLASRYAARAASHAADCIVAASNALSLEYPVHVALSGSIMTAVASQTYRRMLEYELRRRKGDIFQLQTIDCLPVDGAVRWVRLRNGLKDE</sequence>
<dbReference type="AlphaFoldDB" id="A0A645AHE0"/>
<comment type="caution">
    <text evidence="1">The sequence shown here is derived from an EMBL/GenBank/DDBJ whole genome shotgun (WGS) entry which is preliminary data.</text>
</comment>